<dbReference type="SUPFAM" id="SSF51735">
    <property type="entry name" value="NAD(P)-binding Rossmann-fold domains"/>
    <property type="match status" value="1"/>
</dbReference>
<keyword evidence="2" id="KW-0521">NADP</keyword>
<organism evidence="4 5">
    <name type="scientific">Ganoderma sinense ZZ0214-1</name>
    <dbReference type="NCBI Taxonomy" id="1077348"/>
    <lineage>
        <taxon>Eukaryota</taxon>
        <taxon>Fungi</taxon>
        <taxon>Dikarya</taxon>
        <taxon>Basidiomycota</taxon>
        <taxon>Agaricomycotina</taxon>
        <taxon>Agaricomycetes</taxon>
        <taxon>Polyporales</taxon>
        <taxon>Polyporaceae</taxon>
        <taxon>Ganoderma</taxon>
    </lineage>
</organism>
<accession>A0A2G8SMH9</accession>
<dbReference type="GO" id="GO:0016491">
    <property type="term" value="F:oxidoreductase activity"/>
    <property type="evidence" value="ECO:0007669"/>
    <property type="project" value="UniProtKB-KW"/>
</dbReference>
<dbReference type="Pfam" id="PF00106">
    <property type="entry name" value="adh_short"/>
    <property type="match status" value="1"/>
</dbReference>
<dbReference type="AlphaFoldDB" id="A0A2G8SMH9"/>
<dbReference type="InterPro" id="IPR036291">
    <property type="entry name" value="NAD(P)-bd_dom_sf"/>
</dbReference>
<dbReference type="Gene3D" id="3.40.50.720">
    <property type="entry name" value="NAD(P)-binding Rossmann-like Domain"/>
    <property type="match status" value="1"/>
</dbReference>
<dbReference type="Proteomes" id="UP000230002">
    <property type="component" value="Unassembled WGS sequence"/>
</dbReference>
<comment type="similarity">
    <text evidence="1">Belongs to the short-chain dehydrogenases/reductases (SDR) family.</text>
</comment>
<dbReference type="STRING" id="1077348.A0A2G8SMH9"/>
<dbReference type="PANTHER" id="PTHR24320">
    <property type="entry name" value="RETINOL DEHYDROGENASE"/>
    <property type="match status" value="1"/>
</dbReference>
<protein>
    <submittedName>
        <fullName evidence="4">Uncharacterized protein</fullName>
    </submittedName>
</protein>
<evidence type="ECO:0000256" key="2">
    <source>
        <dbReference type="ARBA" id="ARBA00022857"/>
    </source>
</evidence>
<keyword evidence="5" id="KW-1185">Reference proteome</keyword>
<gene>
    <name evidence="4" type="ORF">GSI_02720</name>
</gene>
<dbReference type="PANTHER" id="PTHR24320:SF236">
    <property type="entry name" value="SHORT-CHAIN DEHYDROGENASE-RELATED"/>
    <property type="match status" value="1"/>
</dbReference>
<evidence type="ECO:0000313" key="5">
    <source>
        <dbReference type="Proteomes" id="UP000230002"/>
    </source>
</evidence>
<evidence type="ECO:0000313" key="4">
    <source>
        <dbReference type="EMBL" id="PIL34933.1"/>
    </source>
</evidence>
<name>A0A2G8SMH9_9APHY</name>
<keyword evidence="3" id="KW-0560">Oxidoreductase</keyword>
<dbReference type="OrthoDB" id="191139at2759"/>
<proteinExistence type="inferred from homology"/>
<reference evidence="4 5" key="1">
    <citation type="journal article" date="2015" name="Sci. Rep.">
        <title>Chromosome-level genome map provides insights into diverse defense mechanisms in the medicinal fungus Ganoderma sinense.</title>
        <authorList>
            <person name="Zhu Y."/>
            <person name="Xu J."/>
            <person name="Sun C."/>
            <person name="Zhou S."/>
            <person name="Xu H."/>
            <person name="Nelson D.R."/>
            <person name="Qian J."/>
            <person name="Song J."/>
            <person name="Luo H."/>
            <person name="Xiang L."/>
            <person name="Li Y."/>
            <person name="Xu Z."/>
            <person name="Ji A."/>
            <person name="Wang L."/>
            <person name="Lu S."/>
            <person name="Hayward A."/>
            <person name="Sun W."/>
            <person name="Li X."/>
            <person name="Schwartz D.C."/>
            <person name="Wang Y."/>
            <person name="Chen S."/>
        </authorList>
    </citation>
    <scope>NUCLEOTIDE SEQUENCE [LARGE SCALE GENOMIC DNA]</scope>
    <source>
        <strain evidence="4 5">ZZ0214-1</strain>
    </source>
</reference>
<sequence length="338" mass="37010">MASVFSHWKQTAWPVLAQLWPPASKFNVDQIPDLAGRIAIVTGGNSGCGYETIKASLPLHRPLSLDVGCLTHNAKVYLAARSKQNADAAIASLKAETGREPVFLEVNLASLASVKKAAQEFLSKESELHILFCNAGVLTPPIDQLTEDGYDLQFGTTVVGHFYLTKLLMSALLAGVLTSPDHHVRVVATASMAAYMETLHYDTFRDGAARRRLGTVKLYNQSKHGNAVLARQVAKRYADRGIVSIAVNPGNFKTNLTRHTPSLVTKFLGMTVLYPAPYGALTPLFAGTMPEALNYNGEFMIPWARLGKCRPEVYDDEVGNKLWNWLEGEVRAFEASHP</sequence>
<dbReference type="InterPro" id="IPR002347">
    <property type="entry name" value="SDR_fam"/>
</dbReference>
<evidence type="ECO:0000256" key="1">
    <source>
        <dbReference type="ARBA" id="ARBA00006484"/>
    </source>
</evidence>
<dbReference type="PRINTS" id="PR00081">
    <property type="entry name" value="GDHRDH"/>
</dbReference>
<evidence type="ECO:0000256" key="3">
    <source>
        <dbReference type="ARBA" id="ARBA00023002"/>
    </source>
</evidence>
<dbReference type="EMBL" id="AYKW01000004">
    <property type="protein sequence ID" value="PIL34933.1"/>
    <property type="molecule type" value="Genomic_DNA"/>
</dbReference>
<comment type="caution">
    <text evidence="4">The sequence shown here is derived from an EMBL/GenBank/DDBJ whole genome shotgun (WGS) entry which is preliminary data.</text>
</comment>